<dbReference type="InterPro" id="IPR002740">
    <property type="entry name" value="EVE_domain"/>
</dbReference>
<dbReference type="AlphaFoldDB" id="A0A382MT49"/>
<dbReference type="Pfam" id="PF01878">
    <property type="entry name" value="EVE"/>
    <property type="match status" value="1"/>
</dbReference>
<dbReference type="InterPro" id="IPR052181">
    <property type="entry name" value="5hmC_binding"/>
</dbReference>
<dbReference type="InterPro" id="IPR015947">
    <property type="entry name" value="PUA-like_sf"/>
</dbReference>
<gene>
    <name evidence="2" type="ORF">METZ01_LOCUS304760</name>
</gene>
<dbReference type="SUPFAM" id="SSF88697">
    <property type="entry name" value="PUA domain-like"/>
    <property type="match status" value="1"/>
</dbReference>
<reference evidence="2" key="1">
    <citation type="submission" date="2018-05" db="EMBL/GenBank/DDBJ databases">
        <authorList>
            <person name="Lanie J.A."/>
            <person name="Ng W.-L."/>
            <person name="Kazmierczak K.M."/>
            <person name="Andrzejewski T.M."/>
            <person name="Davidsen T.M."/>
            <person name="Wayne K.J."/>
            <person name="Tettelin H."/>
            <person name="Glass J.I."/>
            <person name="Rusch D."/>
            <person name="Podicherti R."/>
            <person name="Tsui H.-C.T."/>
            <person name="Winkler M.E."/>
        </authorList>
    </citation>
    <scope>NUCLEOTIDE SEQUENCE</scope>
</reference>
<evidence type="ECO:0000259" key="1">
    <source>
        <dbReference type="Pfam" id="PF01878"/>
    </source>
</evidence>
<dbReference type="PANTHER" id="PTHR14087:SF8">
    <property type="entry name" value="OS03G0676100 PROTEIN"/>
    <property type="match status" value="1"/>
</dbReference>
<feature type="domain" description="EVE" evidence="1">
    <location>
        <begin position="3"/>
        <end position="134"/>
    </location>
</feature>
<organism evidence="2">
    <name type="scientific">marine metagenome</name>
    <dbReference type="NCBI Taxonomy" id="408172"/>
    <lineage>
        <taxon>unclassified sequences</taxon>
        <taxon>metagenomes</taxon>
        <taxon>ecological metagenomes</taxon>
    </lineage>
</organism>
<evidence type="ECO:0000313" key="2">
    <source>
        <dbReference type="EMBL" id="SVC51906.1"/>
    </source>
</evidence>
<accession>A0A382MT49</accession>
<dbReference type="Gene3D" id="3.10.590.10">
    <property type="entry name" value="ph1033 like domains"/>
    <property type="match status" value="1"/>
</dbReference>
<dbReference type="GO" id="GO:0005634">
    <property type="term" value="C:nucleus"/>
    <property type="evidence" value="ECO:0007669"/>
    <property type="project" value="TreeGrafter"/>
</dbReference>
<dbReference type="EMBL" id="UINC01095653">
    <property type="protein sequence ID" value="SVC51906.1"/>
    <property type="molecule type" value="Genomic_DNA"/>
</dbReference>
<proteinExistence type="predicted"/>
<dbReference type="PANTHER" id="PTHR14087">
    <property type="entry name" value="THYMOCYTE NUCLEAR PROTEIN 1"/>
    <property type="match status" value="1"/>
</dbReference>
<sequence length="137" mass="16235">MHHWLLKTEPEEWSWQQQVKSGNKGIEWNGVRNFQAAKNLRNMKKRDLCFFYHTGKVKSIVGVVTVIKEAFLDKSDKTKKFVSIVVKAFYPLKREVSLHEIKKNKDFKDFSLVKQSRLSVMKVDLKYWKKICKMGKV</sequence>
<name>A0A382MT49_9ZZZZ</name>
<protein>
    <recommendedName>
        <fullName evidence="1">EVE domain-containing protein</fullName>
    </recommendedName>
</protein>